<accession>A0A3S5AHW6</accession>
<evidence type="ECO:0000313" key="2">
    <source>
        <dbReference type="Proteomes" id="UP000784294"/>
    </source>
</evidence>
<gene>
    <name evidence="1" type="ORF">PXEA_LOCUS17675</name>
</gene>
<dbReference type="Proteomes" id="UP000784294">
    <property type="component" value="Unassembled WGS sequence"/>
</dbReference>
<dbReference type="EMBL" id="CAAALY010066633">
    <property type="protein sequence ID" value="VEL24235.1"/>
    <property type="molecule type" value="Genomic_DNA"/>
</dbReference>
<reference evidence="1" key="1">
    <citation type="submission" date="2018-11" db="EMBL/GenBank/DDBJ databases">
        <authorList>
            <consortium name="Pathogen Informatics"/>
        </authorList>
    </citation>
    <scope>NUCLEOTIDE SEQUENCE</scope>
</reference>
<keyword evidence="2" id="KW-1185">Reference proteome</keyword>
<name>A0A3S5AHW6_9PLAT</name>
<proteinExistence type="predicted"/>
<sequence>MNSKIILSPVPLFCPRLSLVISTMKRAIALNLSILTLATSPKTIEEDDSPLDVQEPVISEPVRPANKRFGIIEF</sequence>
<protein>
    <submittedName>
        <fullName evidence="1">Uncharacterized protein</fullName>
    </submittedName>
</protein>
<dbReference type="AlphaFoldDB" id="A0A3S5AHW6"/>
<comment type="caution">
    <text evidence="1">The sequence shown here is derived from an EMBL/GenBank/DDBJ whole genome shotgun (WGS) entry which is preliminary data.</text>
</comment>
<organism evidence="1 2">
    <name type="scientific">Protopolystoma xenopodis</name>
    <dbReference type="NCBI Taxonomy" id="117903"/>
    <lineage>
        <taxon>Eukaryota</taxon>
        <taxon>Metazoa</taxon>
        <taxon>Spiralia</taxon>
        <taxon>Lophotrochozoa</taxon>
        <taxon>Platyhelminthes</taxon>
        <taxon>Monogenea</taxon>
        <taxon>Polyopisthocotylea</taxon>
        <taxon>Polystomatidea</taxon>
        <taxon>Polystomatidae</taxon>
        <taxon>Protopolystoma</taxon>
    </lineage>
</organism>
<evidence type="ECO:0000313" key="1">
    <source>
        <dbReference type="EMBL" id="VEL24235.1"/>
    </source>
</evidence>